<dbReference type="GO" id="GO:0005524">
    <property type="term" value="F:ATP binding"/>
    <property type="evidence" value="ECO:0007669"/>
    <property type="project" value="UniProtKB-KW"/>
</dbReference>
<proteinExistence type="predicted"/>
<dbReference type="STRING" id="494026.PGLA_17190"/>
<dbReference type="FunFam" id="3.40.50.300:FF:000070">
    <property type="entry name" value="Putative ABC transporter ATP-binding component"/>
    <property type="match status" value="1"/>
</dbReference>
<reference evidence="5 6" key="1">
    <citation type="submission" date="2016-03" db="EMBL/GenBank/DDBJ databases">
        <title>Draft genome sequence of Paenibacillus glacialis DSM 22343.</title>
        <authorList>
            <person name="Shin S.-K."/>
            <person name="Yi H."/>
        </authorList>
    </citation>
    <scope>NUCLEOTIDE SEQUENCE [LARGE SCALE GENOMIC DNA]</scope>
    <source>
        <strain evidence="5 6">DSM 22343</strain>
    </source>
</reference>
<dbReference type="OrthoDB" id="9762369at2"/>
<dbReference type="PROSITE" id="PS50893">
    <property type="entry name" value="ABC_TRANSPORTER_2"/>
    <property type="match status" value="2"/>
</dbReference>
<dbReference type="Proteomes" id="UP000076967">
    <property type="component" value="Unassembled WGS sequence"/>
</dbReference>
<evidence type="ECO:0000256" key="2">
    <source>
        <dbReference type="ARBA" id="ARBA00022741"/>
    </source>
</evidence>
<keyword evidence="1" id="KW-0677">Repeat</keyword>
<evidence type="ECO:0000256" key="1">
    <source>
        <dbReference type="ARBA" id="ARBA00022737"/>
    </source>
</evidence>
<dbReference type="Pfam" id="PF00005">
    <property type="entry name" value="ABC_tran"/>
    <property type="match status" value="2"/>
</dbReference>
<dbReference type="InterPro" id="IPR032781">
    <property type="entry name" value="ABC_tran_Xtn"/>
</dbReference>
<dbReference type="SMART" id="SM00382">
    <property type="entry name" value="AAA"/>
    <property type="match status" value="2"/>
</dbReference>
<protein>
    <submittedName>
        <fullName evidence="5">ABC transporter ATP-binding protein</fullName>
    </submittedName>
</protein>
<dbReference type="AlphaFoldDB" id="A0A168JR02"/>
<feature type="domain" description="ABC transporter" evidence="4">
    <location>
        <begin position="2"/>
        <end position="252"/>
    </location>
</feature>
<dbReference type="GO" id="GO:0016887">
    <property type="term" value="F:ATP hydrolysis activity"/>
    <property type="evidence" value="ECO:0007669"/>
    <property type="project" value="InterPro"/>
</dbReference>
<feature type="domain" description="ABC transporter" evidence="4">
    <location>
        <begin position="320"/>
        <end position="536"/>
    </location>
</feature>
<evidence type="ECO:0000313" key="5">
    <source>
        <dbReference type="EMBL" id="OAB40975.1"/>
    </source>
</evidence>
<dbReference type="PANTHER" id="PTHR42855">
    <property type="entry name" value="ABC TRANSPORTER ATP-BINDING SUBUNIT"/>
    <property type="match status" value="1"/>
</dbReference>
<dbReference type="InterPro" id="IPR051309">
    <property type="entry name" value="ABCF_ATPase"/>
</dbReference>
<keyword evidence="3 5" id="KW-0067">ATP-binding</keyword>
<gene>
    <name evidence="5" type="ORF">PGLA_17190</name>
</gene>
<keyword evidence="2" id="KW-0547">Nucleotide-binding</keyword>
<dbReference type="InterPro" id="IPR003439">
    <property type="entry name" value="ABC_transporter-like_ATP-bd"/>
</dbReference>
<dbReference type="InterPro" id="IPR027417">
    <property type="entry name" value="P-loop_NTPase"/>
</dbReference>
<keyword evidence="6" id="KW-1185">Reference proteome</keyword>
<dbReference type="SUPFAM" id="SSF52540">
    <property type="entry name" value="P-loop containing nucleoside triphosphate hydrolases"/>
    <property type="match status" value="2"/>
</dbReference>
<evidence type="ECO:0000259" key="4">
    <source>
        <dbReference type="PROSITE" id="PS50893"/>
    </source>
</evidence>
<dbReference type="EMBL" id="LVJH01000030">
    <property type="protein sequence ID" value="OAB40975.1"/>
    <property type="molecule type" value="Genomic_DNA"/>
</dbReference>
<dbReference type="Gene3D" id="3.40.50.300">
    <property type="entry name" value="P-loop containing nucleotide triphosphate hydrolases"/>
    <property type="match status" value="2"/>
</dbReference>
<dbReference type="InterPro" id="IPR003593">
    <property type="entry name" value="AAA+_ATPase"/>
</dbReference>
<evidence type="ECO:0000313" key="6">
    <source>
        <dbReference type="Proteomes" id="UP000076967"/>
    </source>
</evidence>
<comment type="caution">
    <text evidence="5">The sequence shown here is derived from an EMBL/GenBank/DDBJ whole genome shotgun (WGS) entry which is preliminary data.</text>
</comment>
<dbReference type="FunFam" id="3.40.50.300:FF:000011">
    <property type="entry name" value="Putative ABC transporter ATP-binding component"/>
    <property type="match status" value="1"/>
</dbReference>
<accession>A0A168JR02</accession>
<sequence length="541" mass="61160">MISTSGVTLRYGKRALFEDVNIKFTPGNCYGLIGANGAGKSTFLKILSGEIEANSGDVHMTPGERMAVLKQNHYEYDEFPVLEVVIMGHIRLYEIMKEKDSLYAKTDFTEQDGLRAGELEGEFAELNGWDAEPDAAALLIGLGIPRELHDKKMTELSGNEKVRVLLSQALFGRPNNLLLDEPTNHLDLESIGWLENFLMDYEGTVIVVSHDRHFLNKVCTQIADIDFGKIQMYVGNYDFWYESSQLALRLSRDSNKKKEEKMKELQAFIQRFSANASKSKQATSRKKQLEKITLDDIRPSSRKYPFLHFKPEREAGKQLLTVEGLNKTVNDEVVLDGVGFVVNKGDKIAFVGPNSLPKSTFFDVVMGEQTADAGEYTWGITTTQAYFPKDNSRYFDGVDMNLVDWLRQYSQDQDETFLRGFLGRMLFAGEEALKKASVLSGGEKVRCMLAKMMLNGANVLVFDEPTNHLDLESITALNNGLTDFDGTILFTSHDHQFIQTIANRIIEITPNGIIDRSMSYDEYLENEEVKALREQMYPVEK</sequence>
<name>A0A168JR02_9BACL</name>
<dbReference type="PANTHER" id="PTHR42855:SF2">
    <property type="entry name" value="DRUG RESISTANCE ABC TRANSPORTER,ATP-BINDING PROTEIN"/>
    <property type="match status" value="1"/>
</dbReference>
<evidence type="ECO:0000256" key="3">
    <source>
        <dbReference type="ARBA" id="ARBA00022840"/>
    </source>
</evidence>
<dbReference type="Pfam" id="PF12848">
    <property type="entry name" value="ABC_tran_Xtn"/>
    <property type="match status" value="1"/>
</dbReference>
<organism evidence="5 6">
    <name type="scientific">Paenibacillus glacialis</name>
    <dbReference type="NCBI Taxonomy" id="494026"/>
    <lineage>
        <taxon>Bacteria</taxon>
        <taxon>Bacillati</taxon>
        <taxon>Bacillota</taxon>
        <taxon>Bacilli</taxon>
        <taxon>Bacillales</taxon>
        <taxon>Paenibacillaceae</taxon>
        <taxon>Paenibacillus</taxon>
    </lineage>
</organism>
<dbReference type="CDD" id="cd03221">
    <property type="entry name" value="ABCF_EF-3"/>
    <property type="match status" value="2"/>
</dbReference>
<dbReference type="RefSeq" id="WP_068535251.1">
    <property type="nucleotide sequence ID" value="NZ_LVJH01000030.1"/>
</dbReference>